<keyword evidence="2" id="KW-0519">Myristate</keyword>
<dbReference type="OrthoDB" id="5299893at2759"/>
<dbReference type="GO" id="GO:0031902">
    <property type="term" value="C:late endosome membrane"/>
    <property type="evidence" value="ECO:0007669"/>
    <property type="project" value="InterPro"/>
</dbReference>
<accession>A0A6A6XG07</accession>
<keyword evidence="3" id="KW-0472">Membrane</keyword>
<dbReference type="GO" id="GO:0001919">
    <property type="term" value="P:regulation of receptor recycling"/>
    <property type="evidence" value="ECO:0007669"/>
    <property type="project" value="InterPro"/>
</dbReference>
<keyword evidence="8" id="KW-1185">Reference proteome</keyword>
<evidence type="ECO:0000313" key="7">
    <source>
        <dbReference type="EMBL" id="KAF2795429.1"/>
    </source>
</evidence>
<dbReference type="GO" id="GO:0071986">
    <property type="term" value="C:Ragulator complex"/>
    <property type="evidence" value="ECO:0007669"/>
    <property type="project" value="InterPro"/>
</dbReference>
<protein>
    <recommendedName>
        <fullName evidence="9">Late endosomal/lysosomal adaptor and MAPK and MTOR activator-domain-containing protein</fullName>
    </recommendedName>
</protein>
<dbReference type="GO" id="GO:0045121">
    <property type="term" value="C:membrane raft"/>
    <property type="evidence" value="ECO:0007669"/>
    <property type="project" value="InterPro"/>
</dbReference>
<dbReference type="Proteomes" id="UP000799757">
    <property type="component" value="Unassembled WGS sequence"/>
</dbReference>
<dbReference type="InterPro" id="IPR028209">
    <property type="entry name" value="LAMTOR1/MEH1"/>
</dbReference>
<gene>
    <name evidence="7" type="ORF">K505DRAFT_324060</name>
</gene>
<evidence type="ECO:0000256" key="2">
    <source>
        <dbReference type="ARBA" id="ARBA00022707"/>
    </source>
</evidence>
<comment type="subcellular location">
    <subcellularLocation>
        <location evidence="1">Endomembrane system</location>
    </subcellularLocation>
</comment>
<keyword evidence="4" id="KW-0564">Palmitate</keyword>
<dbReference type="SMART" id="SM01262">
    <property type="entry name" value="LAMTOR"/>
    <property type="match status" value="1"/>
</dbReference>
<evidence type="ECO:0000256" key="5">
    <source>
        <dbReference type="ARBA" id="ARBA00023288"/>
    </source>
</evidence>
<dbReference type="GO" id="GO:0071230">
    <property type="term" value="P:cellular response to amino acid stimulus"/>
    <property type="evidence" value="ECO:0007669"/>
    <property type="project" value="InterPro"/>
</dbReference>
<evidence type="ECO:0000256" key="1">
    <source>
        <dbReference type="ARBA" id="ARBA00004308"/>
    </source>
</evidence>
<evidence type="ECO:0000256" key="6">
    <source>
        <dbReference type="SAM" id="MobiDB-lite"/>
    </source>
</evidence>
<organism evidence="7 8">
    <name type="scientific">Melanomma pulvis-pyrius CBS 109.77</name>
    <dbReference type="NCBI Taxonomy" id="1314802"/>
    <lineage>
        <taxon>Eukaryota</taxon>
        <taxon>Fungi</taxon>
        <taxon>Dikarya</taxon>
        <taxon>Ascomycota</taxon>
        <taxon>Pezizomycotina</taxon>
        <taxon>Dothideomycetes</taxon>
        <taxon>Pleosporomycetidae</taxon>
        <taxon>Pleosporales</taxon>
        <taxon>Melanommataceae</taxon>
        <taxon>Melanomma</taxon>
    </lineage>
</organism>
<evidence type="ECO:0000256" key="4">
    <source>
        <dbReference type="ARBA" id="ARBA00023139"/>
    </source>
</evidence>
<dbReference type="AlphaFoldDB" id="A0A6A6XG07"/>
<evidence type="ECO:0000256" key="3">
    <source>
        <dbReference type="ARBA" id="ARBA00023136"/>
    </source>
</evidence>
<dbReference type="GO" id="GO:0016197">
    <property type="term" value="P:endosomal transport"/>
    <property type="evidence" value="ECO:0007669"/>
    <property type="project" value="InterPro"/>
</dbReference>
<reference evidence="7" key="1">
    <citation type="journal article" date="2020" name="Stud. Mycol.">
        <title>101 Dothideomycetes genomes: a test case for predicting lifestyles and emergence of pathogens.</title>
        <authorList>
            <person name="Haridas S."/>
            <person name="Albert R."/>
            <person name="Binder M."/>
            <person name="Bloem J."/>
            <person name="Labutti K."/>
            <person name="Salamov A."/>
            <person name="Andreopoulos B."/>
            <person name="Baker S."/>
            <person name="Barry K."/>
            <person name="Bills G."/>
            <person name="Bluhm B."/>
            <person name="Cannon C."/>
            <person name="Castanera R."/>
            <person name="Culley D."/>
            <person name="Daum C."/>
            <person name="Ezra D."/>
            <person name="Gonzalez J."/>
            <person name="Henrissat B."/>
            <person name="Kuo A."/>
            <person name="Liang C."/>
            <person name="Lipzen A."/>
            <person name="Lutzoni F."/>
            <person name="Magnuson J."/>
            <person name="Mondo S."/>
            <person name="Nolan M."/>
            <person name="Ohm R."/>
            <person name="Pangilinan J."/>
            <person name="Park H.-J."/>
            <person name="Ramirez L."/>
            <person name="Alfaro M."/>
            <person name="Sun H."/>
            <person name="Tritt A."/>
            <person name="Yoshinaga Y."/>
            <person name="Zwiers L.-H."/>
            <person name="Turgeon B."/>
            <person name="Goodwin S."/>
            <person name="Spatafora J."/>
            <person name="Crous P."/>
            <person name="Grigoriev I."/>
        </authorList>
    </citation>
    <scope>NUCLEOTIDE SEQUENCE</scope>
    <source>
        <strain evidence="7">CBS 109.77</strain>
    </source>
</reference>
<proteinExistence type="predicted"/>
<name>A0A6A6XG07_9PLEO</name>
<feature type="region of interest" description="Disordered" evidence="6">
    <location>
        <begin position="1"/>
        <end position="58"/>
    </location>
</feature>
<sequence>MGICSSCLGLGRRPSDSDQSDSSHLLGDAYQPHYGSIAAAGSHSGPQPDPEEIRRQRDALERICAQTSDKLIDVSQATHTEDGSKIASEYPRLFNERFPSTHAQSSPPPSADAAAAAEEDETTWLESIIGNTAEAEGSWDRVAPIDSGTLTVQFGDVLGNDRRTR</sequence>
<dbReference type="GO" id="GO:0032008">
    <property type="term" value="P:positive regulation of TOR signaling"/>
    <property type="evidence" value="ECO:0007669"/>
    <property type="project" value="InterPro"/>
</dbReference>
<dbReference type="GO" id="GO:0043410">
    <property type="term" value="P:positive regulation of MAPK cascade"/>
    <property type="evidence" value="ECO:0007669"/>
    <property type="project" value="InterPro"/>
</dbReference>
<dbReference type="EMBL" id="MU001859">
    <property type="protein sequence ID" value="KAF2795429.1"/>
    <property type="molecule type" value="Genomic_DNA"/>
</dbReference>
<dbReference type="Pfam" id="PF15454">
    <property type="entry name" value="LAMTOR"/>
    <property type="match status" value="1"/>
</dbReference>
<keyword evidence="5" id="KW-0449">Lipoprotein</keyword>
<evidence type="ECO:0000313" key="8">
    <source>
        <dbReference type="Proteomes" id="UP000799757"/>
    </source>
</evidence>
<feature type="region of interest" description="Disordered" evidence="6">
    <location>
        <begin position="74"/>
        <end position="120"/>
    </location>
</feature>
<evidence type="ECO:0008006" key="9">
    <source>
        <dbReference type="Google" id="ProtNLM"/>
    </source>
</evidence>